<dbReference type="InterPro" id="IPR036291">
    <property type="entry name" value="NAD(P)-bd_dom_sf"/>
</dbReference>
<dbReference type="AlphaFoldDB" id="A0AA49JJI4"/>
<protein>
    <submittedName>
        <fullName evidence="2">SDR family oxidoreductase</fullName>
    </submittedName>
</protein>
<dbReference type="SUPFAM" id="SSF51735">
    <property type="entry name" value="NAD(P)-binding Rossmann-fold domains"/>
    <property type="match status" value="1"/>
</dbReference>
<dbReference type="InterPro" id="IPR051783">
    <property type="entry name" value="NAD(P)-dependent_oxidoreduct"/>
</dbReference>
<reference evidence="2" key="2">
    <citation type="journal article" date="2024" name="Antonie Van Leeuwenhoek">
        <title>Roseihalotalea indica gen. nov., sp. nov., a halophilic Bacteroidetes from mesopelagic Southwest Indian Ocean with higher carbohydrate metabolic potential.</title>
        <authorList>
            <person name="Chen B."/>
            <person name="Zhang M."/>
            <person name="Lin D."/>
            <person name="Ye J."/>
            <person name="Tang K."/>
        </authorList>
    </citation>
    <scope>NUCLEOTIDE SEQUENCE</scope>
    <source>
        <strain evidence="2">TK19036</strain>
    </source>
</reference>
<evidence type="ECO:0000259" key="1">
    <source>
        <dbReference type="Pfam" id="PF01370"/>
    </source>
</evidence>
<dbReference type="Pfam" id="PF01370">
    <property type="entry name" value="Epimerase"/>
    <property type="match status" value="1"/>
</dbReference>
<organism evidence="2">
    <name type="scientific">Roseihalotalea indica</name>
    <dbReference type="NCBI Taxonomy" id="2867963"/>
    <lineage>
        <taxon>Bacteria</taxon>
        <taxon>Pseudomonadati</taxon>
        <taxon>Bacteroidota</taxon>
        <taxon>Cytophagia</taxon>
        <taxon>Cytophagales</taxon>
        <taxon>Catalimonadaceae</taxon>
        <taxon>Roseihalotalea</taxon>
    </lineage>
</organism>
<sequence length="331" mass="35987">MTVFLTGTSGLLGSNVLIELLKRGYKVKALFRDEHDARQHQHIDEIELFMGDITDADAMMRGVEGCDVIIHAAADTGLWPARSSTYVATNVQGTVNLIEAGKKAGVKRMISVSTANALGFGTKEQPGDETTPPKFDEYGLGYMETKHQAQEIMLREARENGFPGIIVNPTFMIGPNDHKPSSGRLVLAVYEGKVPGYPSGGKNYVYVGDAATAIVNAIEKGRVGECYILGNENLSYQEAFTKIANIVGVKPPRLAIPPALTKAFGGLGTLYGKLTGATPNVSYKMARVSCDGHYFSAAKAVRELDMPQTPIDTAIRECFEWFKENGYAQRR</sequence>
<gene>
    <name evidence="2" type="ORF">K4G66_13920</name>
</gene>
<dbReference type="PANTHER" id="PTHR48079:SF6">
    <property type="entry name" value="NAD(P)-BINDING DOMAIN-CONTAINING PROTEIN-RELATED"/>
    <property type="match status" value="1"/>
</dbReference>
<feature type="domain" description="NAD-dependent epimerase/dehydratase" evidence="1">
    <location>
        <begin position="3"/>
        <end position="230"/>
    </location>
</feature>
<dbReference type="CDD" id="cd05228">
    <property type="entry name" value="AR_FR_like_1_SDR_e"/>
    <property type="match status" value="1"/>
</dbReference>
<dbReference type="InterPro" id="IPR001509">
    <property type="entry name" value="Epimerase_deHydtase"/>
</dbReference>
<accession>A0AA49JJI4</accession>
<dbReference type="EMBL" id="CP120682">
    <property type="protein sequence ID" value="WKN39788.1"/>
    <property type="molecule type" value="Genomic_DNA"/>
</dbReference>
<dbReference type="Gene3D" id="3.40.50.720">
    <property type="entry name" value="NAD(P)-binding Rossmann-like Domain"/>
    <property type="match status" value="1"/>
</dbReference>
<name>A0AA49JJI4_9BACT</name>
<dbReference type="PANTHER" id="PTHR48079">
    <property type="entry name" value="PROTEIN YEEZ"/>
    <property type="match status" value="1"/>
</dbReference>
<dbReference type="GO" id="GO:0004029">
    <property type="term" value="F:aldehyde dehydrogenase (NAD+) activity"/>
    <property type="evidence" value="ECO:0007669"/>
    <property type="project" value="TreeGrafter"/>
</dbReference>
<evidence type="ECO:0000313" key="2">
    <source>
        <dbReference type="EMBL" id="WKN39788.1"/>
    </source>
</evidence>
<proteinExistence type="predicted"/>
<reference evidence="2" key="1">
    <citation type="journal article" date="2023" name="Comput. Struct. Biotechnol. J.">
        <title>Discovery of a novel marine Bacteroidetes with a rich repertoire of carbohydrate-active enzymes.</title>
        <authorList>
            <person name="Chen B."/>
            <person name="Liu G."/>
            <person name="Chen Q."/>
            <person name="Wang H."/>
            <person name="Liu L."/>
            <person name="Tang K."/>
        </authorList>
    </citation>
    <scope>NUCLEOTIDE SEQUENCE</scope>
    <source>
        <strain evidence="2">TK19036</strain>
    </source>
</reference>
<dbReference type="GO" id="GO:0005737">
    <property type="term" value="C:cytoplasm"/>
    <property type="evidence" value="ECO:0007669"/>
    <property type="project" value="TreeGrafter"/>
</dbReference>